<keyword evidence="3" id="KW-1185">Reference proteome</keyword>
<accession>A0ABS6K2M1</accession>
<feature type="compositionally biased region" description="Basic and acidic residues" evidence="1">
    <location>
        <begin position="1"/>
        <end position="11"/>
    </location>
</feature>
<feature type="region of interest" description="Disordered" evidence="1">
    <location>
        <begin position="1"/>
        <end position="27"/>
    </location>
</feature>
<sequence length="82" mass="9839">MLNNYERDRQLKRAAHNNMSRCPVDPSADQAFRRSAYRDGPAEVRVDIKEALADIRRYSFRLDDWERETIRRIAERIKKESD</sequence>
<reference evidence="2 3" key="1">
    <citation type="submission" date="2021-06" db="EMBL/GenBank/DDBJ databases">
        <title>Description of novel taxa of the family Lachnospiraceae.</title>
        <authorList>
            <person name="Chaplin A.V."/>
            <person name="Sokolova S.R."/>
            <person name="Pikina A.P."/>
            <person name="Korzhanova M."/>
            <person name="Belova V."/>
            <person name="Korostin D."/>
            <person name="Efimov B.A."/>
        </authorList>
    </citation>
    <scope>NUCLEOTIDE SEQUENCE [LARGE SCALE GENOMIC DNA]</scope>
    <source>
        <strain evidence="2 3">ASD4241</strain>
    </source>
</reference>
<proteinExistence type="predicted"/>
<dbReference type="RefSeq" id="WP_238726014.1">
    <property type="nucleotide sequence ID" value="NZ_JAHQCX010000001.1"/>
</dbReference>
<gene>
    <name evidence="2" type="ORF">KTH90_00205</name>
</gene>
<comment type="caution">
    <text evidence="2">The sequence shown here is derived from an EMBL/GenBank/DDBJ whole genome shotgun (WGS) entry which is preliminary data.</text>
</comment>
<dbReference type="EMBL" id="JAHQCX010000001">
    <property type="protein sequence ID" value="MBU9724425.1"/>
    <property type="molecule type" value="Genomic_DNA"/>
</dbReference>
<protein>
    <submittedName>
        <fullName evidence="2">Uncharacterized protein</fullName>
    </submittedName>
</protein>
<dbReference type="Proteomes" id="UP001314681">
    <property type="component" value="Unassembled WGS sequence"/>
</dbReference>
<evidence type="ECO:0000313" key="3">
    <source>
        <dbReference type="Proteomes" id="UP001314681"/>
    </source>
</evidence>
<evidence type="ECO:0000313" key="2">
    <source>
        <dbReference type="EMBL" id="MBU9724425.1"/>
    </source>
</evidence>
<evidence type="ECO:0000256" key="1">
    <source>
        <dbReference type="SAM" id="MobiDB-lite"/>
    </source>
</evidence>
<name>A0ABS6K2M1_9FIRM</name>
<organism evidence="2 3">
    <name type="scientific">Diplocloster modestus</name>
    <dbReference type="NCBI Taxonomy" id="2850322"/>
    <lineage>
        <taxon>Bacteria</taxon>
        <taxon>Bacillati</taxon>
        <taxon>Bacillota</taxon>
        <taxon>Clostridia</taxon>
        <taxon>Lachnospirales</taxon>
        <taxon>Lachnospiraceae</taxon>
        <taxon>Diplocloster</taxon>
    </lineage>
</organism>